<reference evidence="2 3" key="1">
    <citation type="submission" date="2016-11" db="EMBL/GenBank/DDBJ databases">
        <title>Paenibacillus species isolates.</title>
        <authorList>
            <person name="Beno S.M."/>
        </authorList>
    </citation>
    <scope>NUCLEOTIDE SEQUENCE [LARGE SCALE GENOMIC DNA]</scope>
    <source>
        <strain evidence="2 3">FSL H7-0443</strain>
    </source>
</reference>
<keyword evidence="1" id="KW-1133">Transmembrane helix</keyword>
<name>A0A1R0ZP90_9BACL</name>
<organism evidence="2 3">
    <name type="scientific">Paenibacillus odorifer</name>
    <dbReference type="NCBI Taxonomy" id="189426"/>
    <lineage>
        <taxon>Bacteria</taxon>
        <taxon>Bacillati</taxon>
        <taxon>Bacillota</taxon>
        <taxon>Bacilli</taxon>
        <taxon>Bacillales</taxon>
        <taxon>Paenibacillaceae</taxon>
        <taxon>Paenibacillus</taxon>
    </lineage>
</organism>
<evidence type="ECO:0008006" key="4">
    <source>
        <dbReference type="Google" id="ProtNLM"/>
    </source>
</evidence>
<evidence type="ECO:0000313" key="2">
    <source>
        <dbReference type="EMBL" id="OME74380.1"/>
    </source>
</evidence>
<sequence>MNKRKNLIFKIFIIILCIGFISGFDIQKNNKIEEIYTDIYHPFIDDDYSLWGISGSILKWSNDYGDSWSEVFDFATIGGGKARPPIYGAVYVSRKGYVFVGLEDGNVYRSETKRELNKKSELNFVISLKLTDSRTTATPWSIAEDSQGILYIGQYGILEKNAAYLYKSVDDGQTWEKNSYFTQFVDRHIHQVSVDPYTDALYVTAGDGPKMTFKSIDKGETFKTILGPDPFGGDTGLTYFRDGRIWGTDFFFNGNKNPDSKGYINQIRKSSGDDDIFETKLILDKNPDNAPFYDLHAVKGTLIAYALAHDEWDDDLTKRSSIWITTDKGESWRRILETDIGSKAPVFMGIAHGRNSLIPEGFPYLIITNHFTRDKLYPREGEMHLTRIKIKDTIFRKSS</sequence>
<keyword evidence="1" id="KW-0812">Transmembrane</keyword>
<feature type="transmembrane region" description="Helical" evidence="1">
    <location>
        <begin position="7"/>
        <end position="24"/>
    </location>
</feature>
<gene>
    <name evidence="2" type="ORF">BSK65_01420</name>
</gene>
<evidence type="ECO:0000313" key="3">
    <source>
        <dbReference type="Proteomes" id="UP000187425"/>
    </source>
</evidence>
<keyword evidence="1" id="KW-0472">Membrane</keyword>
<comment type="caution">
    <text evidence="2">The sequence shown here is derived from an EMBL/GenBank/DDBJ whole genome shotgun (WGS) entry which is preliminary data.</text>
</comment>
<accession>A0A1R0ZP90</accession>
<dbReference type="SUPFAM" id="SSF110296">
    <property type="entry name" value="Oligoxyloglucan reducing end-specific cellobiohydrolase"/>
    <property type="match status" value="1"/>
</dbReference>
<dbReference type="InterPro" id="IPR015943">
    <property type="entry name" value="WD40/YVTN_repeat-like_dom_sf"/>
</dbReference>
<dbReference type="OrthoDB" id="9764804at2"/>
<dbReference type="AlphaFoldDB" id="A0A1R0ZP90"/>
<evidence type="ECO:0000256" key="1">
    <source>
        <dbReference type="SAM" id="Phobius"/>
    </source>
</evidence>
<dbReference type="RefSeq" id="WP_076282959.1">
    <property type="nucleotide sequence ID" value="NZ_MPTW01000001.1"/>
</dbReference>
<proteinExistence type="predicted"/>
<dbReference type="EMBL" id="MPTW01000001">
    <property type="protein sequence ID" value="OME74380.1"/>
    <property type="molecule type" value="Genomic_DNA"/>
</dbReference>
<dbReference type="Proteomes" id="UP000187425">
    <property type="component" value="Unassembled WGS sequence"/>
</dbReference>
<dbReference type="Gene3D" id="2.130.10.10">
    <property type="entry name" value="YVTN repeat-like/Quinoprotein amine dehydrogenase"/>
    <property type="match status" value="1"/>
</dbReference>
<protein>
    <recommendedName>
        <fullName evidence="4">Glycosyl hydrolase</fullName>
    </recommendedName>
</protein>